<dbReference type="InterPro" id="IPR008854">
    <property type="entry name" value="TPMT"/>
</dbReference>
<gene>
    <name evidence="5" type="ordered locus">cce_0141</name>
</gene>
<evidence type="ECO:0000256" key="4">
    <source>
        <dbReference type="ARBA" id="ARBA00022691"/>
    </source>
</evidence>
<dbReference type="PROSITE" id="PS51585">
    <property type="entry name" value="SAM_MT_TPMT"/>
    <property type="match status" value="1"/>
</dbReference>
<dbReference type="STRING" id="43989.cce_0141"/>
<reference evidence="5 6" key="1">
    <citation type="journal article" date="2008" name="Proc. Natl. Acad. Sci. U.S.A.">
        <title>The genome of Cyanothece 51142, a unicellular diazotrophic cyanobacterium important in the marine nitrogen cycle.</title>
        <authorList>
            <person name="Welsh E.A."/>
            <person name="Liberton M."/>
            <person name="Stoeckel J."/>
            <person name="Loh T."/>
            <person name="Elvitigala T."/>
            <person name="Wang C."/>
            <person name="Wollam A."/>
            <person name="Fulton R.S."/>
            <person name="Clifton S.W."/>
            <person name="Jacobs J.M."/>
            <person name="Aurora R."/>
            <person name="Ghosh B.K."/>
            <person name="Sherman L.A."/>
            <person name="Smith R.D."/>
            <person name="Wilson R.K."/>
            <person name="Pakrasi H.B."/>
        </authorList>
    </citation>
    <scope>NUCLEOTIDE SEQUENCE [LARGE SCALE GENOMIC DNA]</scope>
    <source>
        <strain evidence="6">ATCC 51142 / BH68</strain>
    </source>
</reference>
<dbReference type="InterPro" id="IPR029063">
    <property type="entry name" value="SAM-dependent_MTases_sf"/>
</dbReference>
<protein>
    <recommendedName>
        <fullName evidence="7">Methyltransferase domain-containing protein</fullName>
    </recommendedName>
</protein>
<keyword evidence="3" id="KW-0808">Transferase</keyword>
<dbReference type="CDD" id="cd02440">
    <property type="entry name" value="AdoMet_MTases"/>
    <property type="match status" value="1"/>
</dbReference>
<keyword evidence="4" id="KW-0949">S-adenosyl-L-methionine</keyword>
<dbReference type="HOGENOM" id="CLU_105064_0_0_3"/>
<dbReference type="GO" id="GO:0032259">
    <property type="term" value="P:methylation"/>
    <property type="evidence" value="ECO:0007669"/>
    <property type="project" value="UniProtKB-KW"/>
</dbReference>
<dbReference type="SUPFAM" id="SSF53335">
    <property type="entry name" value="S-adenosyl-L-methionine-dependent methyltransferases"/>
    <property type="match status" value="1"/>
</dbReference>
<dbReference type="PANTHER" id="PTHR32183">
    <property type="match status" value="1"/>
</dbReference>
<dbReference type="KEGG" id="cyt:cce_0141"/>
<evidence type="ECO:0000256" key="3">
    <source>
        <dbReference type="ARBA" id="ARBA00022679"/>
    </source>
</evidence>
<dbReference type="AlphaFoldDB" id="B1WZC7"/>
<evidence type="ECO:0000313" key="5">
    <source>
        <dbReference type="EMBL" id="ACB49493.1"/>
    </source>
</evidence>
<dbReference type="Pfam" id="PF05724">
    <property type="entry name" value="TPMT"/>
    <property type="match status" value="1"/>
</dbReference>
<dbReference type="EMBL" id="CP000806">
    <property type="protein sequence ID" value="ACB49493.1"/>
    <property type="molecule type" value="Genomic_DNA"/>
</dbReference>
<dbReference type="PANTHER" id="PTHR32183:SF6">
    <property type="entry name" value="CYSTEINE SULFINATE DESULFINASE_CYSTEINE DESULFURASE AND RELATED ENZYMES"/>
    <property type="match status" value="1"/>
</dbReference>
<evidence type="ECO:0000313" key="6">
    <source>
        <dbReference type="Proteomes" id="UP000001203"/>
    </source>
</evidence>
<dbReference type="GO" id="GO:0008757">
    <property type="term" value="F:S-adenosylmethionine-dependent methyltransferase activity"/>
    <property type="evidence" value="ECO:0007669"/>
    <property type="project" value="InterPro"/>
</dbReference>
<dbReference type="OrthoDB" id="9804312at2"/>
<keyword evidence="2" id="KW-0489">Methyltransferase</keyword>
<proteinExistence type="predicted"/>
<sequence length="225" mass="25907">MNEEKLNKLRQKVQDLALEYQKKDDFTGWFEKVYSDALEHPQEIPWAKMQPHTCLENWLKTKNISNKKALVIGCGLGDDSEFLAKKGANVTAFDIAPSSIEWCKKRFNDSSVNYLVADLLKLDDSWKNSFDLIFESRTIQALPTSIRREVIEAIATLLKPKGTLLVVTRLRDTEDTPDGPPWPVSDGELSQFHEYGYEEITRIPYSDPNNLSIKQALIEYQRKRL</sequence>
<organism evidence="5 6">
    <name type="scientific">Crocosphaera subtropica (strain ATCC 51142 / BH68)</name>
    <name type="common">Cyanothece sp. (strain ATCC 51142)</name>
    <dbReference type="NCBI Taxonomy" id="43989"/>
    <lineage>
        <taxon>Bacteria</taxon>
        <taxon>Bacillati</taxon>
        <taxon>Cyanobacteriota</taxon>
        <taxon>Cyanophyceae</taxon>
        <taxon>Oscillatoriophycideae</taxon>
        <taxon>Chroococcales</taxon>
        <taxon>Aphanothecaceae</taxon>
        <taxon>Crocosphaera</taxon>
        <taxon>Crocosphaera subtropica</taxon>
    </lineage>
</organism>
<dbReference type="eggNOG" id="COG2227">
    <property type="taxonomic scope" value="Bacteria"/>
</dbReference>
<dbReference type="RefSeq" id="WP_009543064.1">
    <property type="nucleotide sequence ID" value="NC_010546.1"/>
</dbReference>
<evidence type="ECO:0008006" key="7">
    <source>
        <dbReference type="Google" id="ProtNLM"/>
    </source>
</evidence>
<evidence type="ECO:0000256" key="1">
    <source>
        <dbReference type="ARBA" id="ARBA00022553"/>
    </source>
</evidence>
<keyword evidence="1" id="KW-0597">Phosphoprotein</keyword>
<keyword evidence="6" id="KW-1185">Reference proteome</keyword>
<evidence type="ECO:0000256" key="2">
    <source>
        <dbReference type="ARBA" id="ARBA00022603"/>
    </source>
</evidence>
<name>B1WZC7_CROS5</name>
<dbReference type="Proteomes" id="UP000001203">
    <property type="component" value="Chromosome circular"/>
</dbReference>
<dbReference type="Gene3D" id="3.40.50.150">
    <property type="entry name" value="Vaccinia Virus protein VP39"/>
    <property type="match status" value="1"/>
</dbReference>
<accession>B1WZC7</accession>